<reference evidence="2 3" key="1">
    <citation type="journal article" date="2015" name="Int J Genomics">
        <title>Comparative Genomics Revealed Genetic Diversity and Species/Strain-Level Differences in Carbohydrate Metabolism of Three Probiotic Bifidobacterial Species.</title>
        <authorList>
            <person name="Odamaki T."/>
            <person name="Horigome A."/>
            <person name="Sugahara H."/>
            <person name="Hashikura N."/>
            <person name="Minami J."/>
            <person name="Xiao J.Z."/>
            <person name="Abe F."/>
        </authorList>
    </citation>
    <scope>NUCLEOTIDE SEQUENCE [LARGE SCALE GENOMIC DNA]</scope>
    <source>
        <strain evidence="2 3">MCC 1128</strain>
    </source>
</reference>
<dbReference type="SUPFAM" id="SSF52980">
    <property type="entry name" value="Restriction endonuclease-like"/>
    <property type="match status" value="1"/>
</dbReference>
<dbReference type="InterPro" id="IPR011335">
    <property type="entry name" value="Restrct_endonuc-II-like"/>
</dbReference>
<dbReference type="InterPro" id="IPR015109">
    <property type="entry name" value="Restrct_endonuc_II_EcoRII_C"/>
</dbReference>
<dbReference type="Proteomes" id="UP000037193">
    <property type="component" value="Unassembled WGS sequence"/>
</dbReference>
<accession>A0A0L7AXQ4</accession>
<feature type="domain" description="Restriction endonuclease type II EcoRII C-terminal" evidence="1">
    <location>
        <begin position="26"/>
        <end position="196"/>
    </location>
</feature>
<dbReference type="GO" id="GO:0009307">
    <property type="term" value="P:DNA restriction-modification system"/>
    <property type="evidence" value="ECO:0007669"/>
    <property type="project" value="InterPro"/>
</dbReference>
<comment type="caution">
    <text evidence="2">The sequence shown here is derived from an EMBL/GenBank/DDBJ whole genome shotgun (WGS) entry which is preliminary data.</text>
</comment>
<dbReference type="Gene3D" id="3.40.91.80">
    <property type="match status" value="1"/>
</dbReference>
<dbReference type="Pfam" id="PF09019">
    <property type="entry name" value="EcoRII-C"/>
    <property type="match status" value="1"/>
</dbReference>
<sequence>MTDVDPTHDDPDDVVIEYYDRSYLLFKLYERAVIQHDYDAAPFVSDGIIDVDSFTSFYTSVRNRRMSRAGKVLEIHIAHILDARGIEYEAQARTENGKKPDFLFPSQAAYEDPTFPETQLRMLASKTSIKDRFRQVADEANRIRDKHLFTLTPGDVTYPKLAQLDELHIHLVMPKVVKESYDDLIQGETMTFSRFIEEVQGLQAGRPQSLTLL</sequence>
<proteinExistence type="predicted"/>
<dbReference type="PATRIC" id="fig|1365965.3.peg.1583"/>
<evidence type="ECO:0000313" key="3">
    <source>
        <dbReference type="Proteomes" id="UP000037193"/>
    </source>
</evidence>
<dbReference type="EMBL" id="AVQD01000012">
    <property type="protein sequence ID" value="KOA40002.1"/>
    <property type="molecule type" value="Genomic_DNA"/>
</dbReference>
<protein>
    <recommendedName>
        <fullName evidence="1">Restriction endonuclease type II EcoRII C-terminal domain-containing protein</fullName>
    </recommendedName>
</protein>
<organism evidence="2 3">
    <name type="scientific">Bifidobacterium breve MCC 1128</name>
    <dbReference type="NCBI Taxonomy" id="1365965"/>
    <lineage>
        <taxon>Bacteria</taxon>
        <taxon>Bacillati</taxon>
        <taxon>Actinomycetota</taxon>
        <taxon>Actinomycetes</taxon>
        <taxon>Bifidobacteriales</taxon>
        <taxon>Bifidobacteriaceae</taxon>
        <taxon>Bifidobacterium</taxon>
    </lineage>
</organism>
<gene>
    <name evidence="2" type="ORF">BBM1128_07885</name>
</gene>
<name>A0A0L7AXQ4_BIFBR</name>
<evidence type="ECO:0000259" key="1">
    <source>
        <dbReference type="Pfam" id="PF09019"/>
    </source>
</evidence>
<dbReference type="GO" id="GO:0003677">
    <property type="term" value="F:DNA binding"/>
    <property type="evidence" value="ECO:0007669"/>
    <property type="project" value="InterPro"/>
</dbReference>
<evidence type="ECO:0000313" key="2">
    <source>
        <dbReference type="EMBL" id="KOA40002.1"/>
    </source>
</evidence>
<dbReference type="AlphaFoldDB" id="A0A0L7AXQ4"/>
<dbReference type="InterPro" id="IPR038365">
    <property type="entry name" value="EcoRII_C_sf"/>
</dbReference>
<dbReference type="GO" id="GO:0009036">
    <property type="term" value="F:type II site-specific deoxyribonuclease activity"/>
    <property type="evidence" value="ECO:0007669"/>
    <property type="project" value="InterPro"/>
</dbReference>